<dbReference type="EC" id="2.7.11.1" evidence="2"/>
<evidence type="ECO:0000256" key="11">
    <source>
        <dbReference type="ARBA" id="ARBA00023015"/>
    </source>
</evidence>
<keyword evidence="11" id="KW-0805">Transcription regulation</keyword>
<keyword evidence="4" id="KW-0723">Serine/threonine-protein kinase</keyword>
<evidence type="ECO:0000313" key="21">
    <source>
        <dbReference type="Proteomes" id="UP001497497"/>
    </source>
</evidence>
<dbReference type="PROSITE" id="PS00108">
    <property type="entry name" value="PROTEIN_KINASE_ST"/>
    <property type="match status" value="1"/>
</dbReference>
<reference evidence="20 21" key="1">
    <citation type="submission" date="2024-04" db="EMBL/GenBank/DDBJ databases">
        <authorList>
            <consortium name="Genoscope - CEA"/>
            <person name="William W."/>
        </authorList>
    </citation>
    <scope>NUCLEOTIDE SEQUENCE [LARGE SCALE GENOMIC DNA]</scope>
</reference>
<feature type="domain" description="Protein kinase" evidence="19">
    <location>
        <begin position="261"/>
        <end position="595"/>
    </location>
</feature>
<feature type="region of interest" description="Disordered" evidence="18">
    <location>
        <begin position="980"/>
        <end position="1058"/>
    </location>
</feature>
<dbReference type="PROSITE" id="PS00107">
    <property type="entry name" value="PROTEIN_KINASE_ATP"/>
    <property type="match status" value="1"/>
</dbReference>
<dbReference type="InterPro" id="IPR017441">
    <property type="entry name" value="Protein_kinase_ATP_BS"/>
</dbReference>
<keyword evidence="3" id="KW-1017">Isopeptide bond</keyword>
<dbReference type="GO" id="GO:0005654">
    <property type="term" value="C:nucleoplasm"/>
    <property type="evidence" value="ECO:0007669"/>
    <property type="project" value="UniProtKB-ARBA"/>
</dbReference>
<name>A0AAV2I7D0_LYMST</name>
<dbReference type="PANTHER" id="PTHR24058">
    <property type="entry name" value="DUAL SPECIFICITY PROTEIN KINASE"/>
    <property type="match status" value="1"/>
</dbReference>
<dbReference type="SMART" id="SM00220">
    <property type="entry name" value="S_TKc"/>
    <property type="match status" value="1"/>
</dbReference>
<evidence type="ECO:0000256" key="10">
    <source>
        <dbReference type="ARBA" id="ARBA00022843"/>
    </source>
</evidence>
<evidence type="ECO:0000256" key="13">
    <source>
        <dbReference type="ARBA" id="ARBA00023242"/>
    </source>
</evidence>
<dbReference type="Gene3D" id="1.10.510.10">
    <property type="entry name" value="Transferase(Phosphotransferase) domain 1"/>
    <property type="match status" value="1"/>
</dbReference>
<dbReference type="Gene3D" id="3.30.200.20">
    <property type="entry name" value="Phosphorylase Kinase, domain 1"/>
    <property type="match status" value="1"/>
</dbReference>
<dbReference type="FunFam" id="3.30.200.20:FF:000022">
    <property type="entry name" value="Homeodomain-interacting protein kinase 2 isoform 1"/>
    <property type="match status" value="1"/>
</dbReference>
<dbReference type="CDD" id="cd14211">
    <property type="entry name" value="STKc_HIPK"/>
    <property type="match status" value="1"/>
</dbReference>
<evidence type="ECO:0000256" key="14">
    <source>
        <dbReference type="ARBA" id="ARBA00047899"/>
    </source>
</evidence>
<evidence type="ECO:0000256" key="5">
    <source>
        <dbReference type="ARBA" id="ARBA00022553"/>
    </source>
</evidence>
<protein>
    <recommendedName>
        <fullName evidence="2">non-specific serine/threonine protein kinase</fullName>
        <ecNumber evidence="2">2.7.11.1</ecNumber>
    </recommendedName>
</protein>
<accession>A0AAV2I7D0</accession>
<evidence type="ECO:0000256" key="9">
    <source>
        <dbReference type="ARBA" id="ARBA00022840"/>
    </source>
</evidence>
<evidence type="ECO:0000256" key="8">
    <source>
        <dbReference type="ARBA" id="ARBA00022777"/>
    </source>
</evidence>
<feature type="compositionally biased region" description="Low complexity" evidence="18">
    <location>
        <begin position="1217"/>
        <end position="1226"/>
    </location>
</feature>
<evidence type="ECO:0000259" key="19">
    <source>
        <dbReference type="PROSITE" id="PS50011"/>
    </source>
</evidence>
<dbReference type="GO" id="GO:0005737">
    <property type="term" value="C:cytoplasm"/>
    <property type="evidence" value="ECO:0007669"/>
    <property type="project" value="UniProtKB-ARBA"/>
</dbReference>
<feature type="binding site" evidence="17">
    <location>
        <position position="290"/>
    </location>
    <ligand>
        <name>ATP</name>
        <dbReference type="ChEBI" id="CHEBI:30616"/>
    </ligand>
</feature>
<feature type="compositionally biased region" description="Basic and acidic residues" evidence="18">
    <location>
        <begin position="1027"/>
        <end position="1042"/>
    </location>
</feature>
<dbReference type="FunFam" id="1.10.510.10:FF:000029">
    <property type="entry name" value="Homeodomain-interacting protein kinase 2 isoform 1"/>
    <property type="match status" value="1"/>
</dbReference>
<evidence type="ECO:0000256" key="3">
    <source>
        <dbReference type="ARBA" id="ARBA00022499"/>
    </source>
</evidence>
<evidence type="ECO:0000256" key="15">
    <source>
        <dbReference type="ARBA" id="ARBA00048679"/>
    </source>
</evidence>
<comment type="catalytic activity">
    <reaction evidence="15">
        <text>L-seryl-[protein] + ATP = O-phospho-L-seryl-[protein] + ADP + H(+)</text>
        <dbReference type="Rhea" id="RHEA:17989"/>
        <dbReference type="Rhea" id="RHEA-COMP:9863"/>
        <dbReference type="Rhea" id="RHEA-COMP:11604"/>
        <dbReference type="ChEBI" id="CHEBI:15378"/>
        <dbReference type="ChEBI" id="CHEBI:29999"/>
        <dbReference type="ChEBI" id="CHEBI:30616"/>
        <dbReference type="ChEBI" id="CHEBI:83421"/>
        <dbReference type="ChEBI" id="CHEBI:456216"/>
        <dbReference type="EC" id="2.7.11.1"/>
    </reaction>
</comment>
<evidence type="ECO:0000256" key="18">
    <source>
        <dbReference type="SAM" id="MobiDB-lite"/>
    </source>
</evidence>
<evidence type="ECO:0000256" key="16">
    <source>
        <dbReference type="ARBA" id="ARBA00061380"/>
    </source>
</evidence>
<dbReference type="EMBL" id="CAXITT010000501">
    <property type="protein sequence ID" value="CAL1542680.1"/>
    <property type="molecule type" value="Genomic_DNA"/>
</dbReference>
<keyword evidence="7 17" id="KW-0547">Nucleotide-binding</keyword>
<keyword evidence="8" id="KW-0418">Kinase</keyword>
<feature type="compositionally biased region" description="Basic residues" evidence="18">
    <location>
        <begin position="1008"/>
        <end position="1020"/>
    </location>
</feature>
<dbReference type="GO" id="GO:0005524">
    <property type="term" value="F:ATP binding"/>
    <property type="evidence" value="ECO:0007669"/>
    <property type="project" value="UniProtKB-UniRule"/>
</dbReference>
<evidence type="ECO:0000256" key="6">
    <source>
        <dbReference type="ARBA" id="ARBA00022679"/>
    </source>
</evidence>
<feature type="region of interest" description="Disordered" evidence="18">
    <location>
        <begin position="1395"/>
        <end position="1415"/>
    </location>
</feature>
<keyword evidence="13" id="KW-0539">Nucleus</keyword>
<dbReference type="InterPro" id="IPR008271">
    <property type="entry name" value="Ser/Thr_kinase_AS"/>
</dbReference>
<dbReference type="InterPro" id="IPR050494">
    <property type="entry name" value="Ser_Thr_dual-spec_kinase"/>
</dbReference>
<dbReference type="InterPro" id="IPR011009">
    <property type="entry name" value="Kinase-like_dom_sf"/>
</dbReference>
<evidence type="ECO:0000256" key="2">
    <source>
        <dbReference type="ARBA" id="ARBA00012513"/>
    </source>
</evidence>
<keyword evidence="10" id="KW-0832">Ubl conjugation</keyword>
<dbReference type="GO" id="GO:0004713">
    <property type="term" value="F:protein tyrosine kinase activity"/>
    <property type="evidence" value="ECO:0007669"/>
    <property type="project" value="TreeGrafter"/>
</dbReference>
<comment type="caution">
    <text evidence="20">The sequence shown here is derived from an EMBL/GenBank/DDBJ whole genome shotgun (WGS) entry which is preliminary data.</text>
</comment>
<dbReference type="InterPro" id="IPR000719">
    <property type="entry name" value="Prot_kinase_dom"/>
</dbReference>
<feature type="compositionally biased region" description="Low complexity" evidence="18">
    <location>
        <begin position="220"/>
        <end position="241"/>
    </location>
</feature>
<keyword evidence="9 17" id="KW-0067">ATP-binding</keyword>
<comment type="similarity">
    <text evidence="16">Belongs to the protein kinase superfamily. CMGC Ser/Thr protein kinase family. HIPK subfamily.</text>
</comment>
<evidence type="ECO:0000256" key="4">
    <source>
        <dbReference type="ARBA" id="ARBA00022527"/>
    </source>
</evidence>
<dbReference type="PROSITE" id="PS50011">
    <property type="entry name" value="PROTEIN_KINASE_DOM"/>
    <property type="match status" value="1"/>
</dbReference>
<organism evidence="20 21">
    <name type="scientific">Lymnaea stagnalis</name>
    <name type="common">Great pond snail</name>
    <name type="synonym">Helix stagnalis</name>
    <dbReference type="NCBI Taxonomy" id="6523"/>
    <lineage>
        <taxon>Eukaryota</taxon>
        <taxon>Metazoa</taxon>
        <taxon>Spiralia</taxon>
        <taxon>Lophotrochozoa</taxon>
        <taxon>Mollusca</taxon>
        <taxon>Gastropoda</taxon>
        <taxon>Heterobranchia</taxon>
        <taxon>Euthyneura</taxon>
        <taxon>Panpulmonata</taxon>
        <taxon>Hygrophila</taxon>
        <taxon>Lymnaeoidea</taxon>
        <taxon>Lymnaeidae</taxon>
        <taxon>Lymnaea</taxon>
    </lineage>
</organism>
<evidence type="ECO:0000256" key="17">
    <source>
        <dbReference type="PROSITE-ProRule" id="PRU10141"/>
    </source>
</evidence>
<feature type="region of interest" description="Disordered" evidence="18">
    <location>
        <begin position="1214"/>
        <end position="1251"/>
    </location>
</feature>
<dbReference type="GO" id="GO:0004674">
    <property type="term" value="F:protein serine/threonine kinase activity"/>
    <property type="evidence" value="ECO:0007669"/>
    <property type="project" value="UniProtKB-KW"/>
</dbReference>
<dbReference type="PANTHER" id="PTHR24058:SF17">
    <property type="entry name" value="HOMEODOMAIN INTERACTING PROTEIN KINASE, ISOFORM D"/>
    <property type="match status" value="1"/>
</dbReference>
<proteinExistence type="inferred from homology"/>
<evidence type="ECO:0000256" key="1">
    <source>
        <dbReference type="ARBA" id="ARBA00004123"/>
    </source>
</evidence>
<sequence length="1490" mass="162976">MQDTLQNYAKISAFSDFKKIKVESLPFEQHVVSSLQVVSPFLTTHQTSSRSTSNVFKLSENHYNNASSSFSIVPDQQVDYDALLSHIASSCSSSGTGDIQHSSASSLGLGSVAAISVHKGLQQQHQIQTFQPHSARQLSAFPRGLKRKVTDSSESGGTILVGAAKPIIVATNSHKVSNPISITSGAVGASSGGARLHHQHNNNPMQLTEVHAISSEDESGTATTTTTTTTKKAAANASSANSEGDYQLVQHEVLYSQTAAYEVLEFLGRGTFGQVCKCWKHHSNEIYAIKILKNHPSYARQGQIEVGILSRLAQESADDYNFVRAYECFQHKNHTCLVFEMLEQNLYDFLKQNKFQPLPLKYIRPITYQVLHALGKLKELGLIHADLKPENIMLVDPVRFPYRVKVIDFGSASHVSKAVCSTYLQSRYYRAPEILLGLPFCEAIDMWSLGCVIAELFLGWPLYPGSSEYDQIRYISQTQGLPAEHMLSAATKTNRFFVRDNTDGSYPFWRLKSPEEHELETKIKSKEARKYIFNCLEDIGQVRRRDINVPTDMEGSELCVEKLDRQDFVELLKKMLTLDQERRITPREAIQHKFVSLDRLKDYPHTIIYKSSLNAMDIAYKRPHRMIDSNCGSVMHSVVPSSSGNFTLTFNNNQFNNQINALHSQMTSSNSHSQSATDLQYLQYSLPSGPYLSYQATPVGQGLDQRVAAAAAAAQRSSGQFARSDPFRQSLCMQSLVVPATLPGLNSPVRSSAVSMVTQPAPTLQLQPQLISQTSQLTPVTMVETGRPVLMANGNWASSRPVVMGTWPALAPTTQRIPHLQEGIPPDAWRQPIMVGTDTFDSTPTAVLPMSTSTQQWNIGMVPTSYSLNARHSTAQSSKRPTRYRQPKEIPSTQLSPVKKRVKEGTPPLSLLDSLGTHPGTQSAEEVALLQLADWSSSSSSGSTHLRHPCSSSYPLLPTAGLASSHEHLQRHPFIVIRDTPSPVPSVITISSESEDEGDGLRGGRSCNNRHHRHHHHHNRQSQQDVQPDRFIELRNLQRDESDPGLSDNSVTRHARSGRHDNAIKTSLGYFPTSFSDSALVQTFVDDSYLTVADGHESDNDDTLATNGHLLTSTNSGSSLAAGIAAAAMPYPPASPSSIGGTSSSARRVQQHCHLHHQQPHMFNTSNIKHELIERLPVSHSIFTPQSFGGASSSSSGSLPHLRLSDVSTSSFLPRNTVTTTSSHTSSKQHAKVSPYMPKQEMLSGSDRHRCRSPKVEKLTPFELELSSAAAQGKLAYVSPTVRALPTATAAKLTMNVGGGNLSNGTQGLSASSHLSSRGNMRFCVQQAGGSAMSQLSPVQLGQPVLLNTDLSHSDYRRVGPLHSSPLHQYLLPAHQHQQMTLPSSASITQFGAFSPTVAPPPAHQSPRQLQYSSHPLPAHMHPVPVLHPPGLTPTYPAQIHPHYAAAAAAAAAATGPSYLASTAQSAAPHGIYATYQISPVKTRQFQYFA</sequence>
<keyword evidence="21" id="KW-1185">Reference proteome</keyword>
<feature type="region of interest" description="Disordered" evidence="18">
    <location>
        <begin position="214"/>
        <end position="241"/>
    </location>
</feature>
<evidence type="ECO:0000256" key="12">
    <source>
        <dbReference type="ARBA" id="ARBA00023163"/>
    </source>
</evidence>
<dbReference type="Pfam" id="PF00069">
    <property type="entry name" value="Pkinase"/>
    <property type="match status" value="1"/>
</dbReference>
<comment type="catalytic activity">
    <reaction evidence="14">
        <text>L-threonyl-[protein] + ATP = O-phospho-L-threonyl-[protein] + ADP + H(+)</text>
        <dbReference type="Rhea" id="RHEA:46608"/>
        <dbReference type="Rhea" id="RHEA-COMP:11060"/>
        <dbReference type="Rhea" id="RHEA-COMP:11605"/>
        <dbReference type="ChEBI" id="CHEBI:15378"/>
        <dbReference type="ChEBI" id="CHEBI:30013"/>
        <dbReference type="ChEBI" id="CHEBI:30616"/>
        <dbReference type="ChEBI" id="CHEBI:61977"/>
        <dbReference type="ChEBI" id="CHEBI:456216"/>
        <dbReference type="EC" id="2.7.11.1"/>
    </reaction>
</comment>
<dbReference type="SUPFAM" id="SSF56112">
    <property type="entry name" value="Protein kinase-like (PK-like)"/>
    <property type="match status" value="1"/>
</dbReference>
<keyword evidence="5" id="KW-0597">Phosphoprotein</keyword>
<gene>
    <name evidence="20" type="ORF">GSLYS_00016214001</name>
</gene>
<feature type="region of interest" description="Disordered" evidence="18">
    <location>
        <begin position="871"/>
        <end position="908"/>
    </location>
</feature>
<keyword evidence="12" id="KW-0804">Transcription</keyword>
<evidence type="ECO:0000313" key="20">
    <source>
        <dbReference type="EMBL" id="CAL1542680.1"/>
    </source>
</evidence>
<keyword evidence="6" id="KW-0808">Transferase</keyword>
<dbReference type="Proteomes" id="UP001497497">
    <property type="component" value="Unassembled WGS sequence"/>
</dbReference>
<evidence type="ECO:0000256" key="7">
    <source>
        <dbReference type="ARBA" id="ARBA00022741"/>
    </source>
</evidence>
<comment type="subcellular location">
    <subcellularLocation>
        <location evidence="1">Nucleus</location>
    </subcellularLocation>
</comment>